<dbReference type="InterPro" id="IPR056884">
    <property type="entry name" value="NPHP3-like_N"/>
</dbReference>
<dbReference type="InterPro" id="IPR027417">
    <property type="entry name" value="P-loop_NTPase"/>
</dbReference>
<evidence type="ECO:0000313" key="4">
    <source>
        <dbReference type="Proteomes" id="UP001276659"/>
    </source>
</evidence>
<organism evidence="3 4">
    <name type="scientific">Lepraria neglecta</name>
    <dbReference type="NCBI Taxonomy" id="209136"/>
    <lineage>
        <taxon>Eukaryota</taxon>
        <taxon>Fungi</taxon>
        <taxon>Dikarya</taxon>
        <taxon>Ascomycota</taxon>
        <taxon>Pezizomycotina</taxon>
        <taxon>Lecanoromycetes</taxon>
        <taxon>OSLEUM clade</taxon>
        <taxon>Lecanoromycetidae</taxon>
        <taxon>Lecanorales</taxon>
        <taxon>Lecanorineae</taxon>
        <taxon>Stereocaulaceae</taxon>
        <taxon>Lepraria</taxon>
    </lineage>
</organism>
<keyword evidence="1" id="KW-0677">Repeat</keyword>
<comment type="caution">
    <text evidence="3">The sequence shown here is derived from an EMBL/GenBank/DDBJ whole genome shotgun (WGS) entry which is preliminary data.</text>
</comment>
<evidence type="ECO:0000259" key="2">
    <source>
        <dbReference type="Pfam" id="PF24883"/>
    </source>
</evidence>
<feature type="domain" description="Nephrocystin 3-like N-terminal" evidence="2">
    <location>
        <begin position="3"/>
        <end position="145"/>
    </location>
</feature>
<dbReference type="Gene3D" id="3.40.50.300">
    <property type="entry name" value="P-loop containing nucleotide triphosphate hydrolases"/>
    <property type="match status" value="1"/>
</dbReference>
<evidence type="ECO:0000256" key="1">
    <source>
        <dbReference type="ARBA" id="ARBA00022737"/>
    </source>
</evidence>
<dbReference type="PANTHER" id="PTHR10039:SF16">
    <property type="entry name" value="GPI INOSITOL-DEACYLASE"/>
    <property type="match status" value="1"/>
</dbReference>
<proteinExistence type="predicted"/>
<dbReference type="PANTHER" id="PTHR10039">
    <property type="entry name" value="AMELOGENIN"/>
    <property type="match status" value="1"/>
</dbReference>
<dbReference type="Pfam" id="PF24883">
    <property type="entry name" value="NPHP3_N"/>
    <property type="match status" value="1"/>
</dbReference>
<keyword evidence="4" id="KW-1185">Reference proteome</keyword>
<gene>
    <name evidence="3" type="ORF">OEA41_002941</name>
</gene>
<reference evidence="3" key="1">
    <citation type="submission" date="2022-11" db="EMBL/GenBank/DDBJ databases">
        <title>Chromosomal genome sequence assembly and mating type (MAT) locus characterization of the leprose asexual lichenized fungus Lepraria neglecta (Nyl.) Erichsen.</title>
        <authorList>
            <person name="Allen J.L."/>
            <person name="Pfeffer B."/>
        </authorList>
    </citation>
    <scope>NUCLEOTIDE SEQUENCE</scope>
    <source>
        <strain evidence="3">Allen 5258</strain>
    </source>
</reference>
<sequence length="179" mass="19406">MAIFAKPGAGKTILSSFLIDHHQPKQADGSPNNVFYFFCKNTDADKNNLTAIIHSLLYQLYKSPLDQGSHDSLSNDLGQALDKSGPRRPVNFVTMWQLFSDHVGRTHSALIVLNALDECQDPQSLVQGLKSIVATGTVTVIATSRKEAHLDKEMGAGLALEITPEDINADIAAFAEAMV</sequence>
<accession>A0AAD9Z6S8</accession>
<name>A0AAD9Z6S8_9LECA</name>
<dbReference type="AlphaFoldDB" id="A0AAD9Z6S8"/>
<dbReference type="EMBL" id="JASNWA010000008">
    <property type="protein sequence ID" value="KAK3170857.1"/>
    <property type="molecule type" value="Genomic_DNA"/>
</dbReference>
<protein>
    <recommendedName>
        <fullName evidence="2">Nephrocystin 3-like N-terminal domain-containing protein</fullName>
    </recommendedName>
</protein>
<evidence type="ECO:0000313" key="3">
    <source>
        <dbReference type="EMBL" id="KAK3170857.1"/>
    </source>
</evidence>
<dbReference type="Proteomes" id="UP001276659">
    <property type="component" value="Unassembled WGS sequence"/>
</dbReference>